<protein>
    <submittedName>
        <fullName evidence="1">Uncharacterized protein</fullName>
    </submittedName>
</protein>
<evidence type="ECO:0000313" key="2">
    <source>
        <dbReference type="Proteomes" id="UP000606274"/>
    </source>
</evidence>
<dbReference type="InterPro" id="IPR013320">
    <property type="entry name" value="ConA-like_dom_sf"/>
</dbReference>
<keyword evidence="2" id="KW-1185">Reference proteome</keyword>
<organism evidence="1 2">
    <name type="scientific">Silurus meridionalis</name>
    <name type="common">Southern catfish</name>
    <name type="synonym">Silurus soldatovi meridionalis</name>
    <dbReference type="NCBI Taxonomy" id="175797"/>
    <lineage>
        <taxon>Eukaryota</taxon>
        <taxon>Metazoa</taxon>
        <taxon>Chordata</taxon>
        <taxon>Craniata</taxon>
        <taxon>Vertebrata</taxon>
        <taxon>Euteleostomi</taxon>
        <taxon>Actinopterygii</taxon>
        <taxon>Neopterygii</taxon>
        <taxon>Teleostei</taxon>
        <taxon>Ostariophysi</taxon>
        <taxon>Siluriformes</taxon>
        <taxon>Siluridae</taxon>
        <taxon>Silurus</taxon>
    </lineage>
</organism>
<dbReference type="AlphaFoldDB" id="A0A8T0BMQ6"/>
<dbReference type="Gene3D" id="2.60.120.920">
    <property type="match status" value="1"/>
</dbReference>
<comment type="caution">
    <text evidence="1">The sequence shown here is derived from an EMBL/GenBank/DDBJ whole genome shotgun (WGS) entry which is preliminary data.</text>
</comment>
<reference evidence="1" key="1">
    <citation type="submission" date="2020-08" db="EMBL/GenBank/DDBJ databases">
        <title>Chromosome-level assembly of Southern catfish (Silurus meridionalis) provides insights into visual adaptation to the nocturnal and benthic lifestyles.</title>
        <authorList>
            <person name="Zhang Y."/>
            <person name="Wang D."/>
            <person name="Peng Z."/>
        </authorList>
    </citation>
    <scope>NUCLEOTIDE SEQUENCE</scope>
    <source>
        <strain evidence="1">SWU-2019-XX</strain>
        <tissue evidence="1">Muscle</tissue>
    </source>
</reference>
<dbReference type="EMBL" id="JABFDY010000006">
    <property type="protein sequence ID" value="KAF7706726.1"/>
    <property type="molecule type" value="Genomic_DNA"/>
</dbReference>
<accession>A0A8T0BMQ6</accession>
<gene>
    <name evidence="1" type="ORF">HF521_019980</name>
</gene>
<dbReference type="Proteomes" id="UP000606274">
    <property type="component" value="Unassembled WGS sequence"/>
</dbReference>
<name>A0A8T0BMQ6_SILME</name>
<dbReference type="SUPFAM" id="SSF49899">
    <property type="entry name" value="Concanavalin A-like lectins/glucanases"/>
    <property type="match status" value="1"/>
</dbReference>
<sequence length="106" mass="12144">MEEKVEKDCEDEFEKMSSEVKKVQVIPPQSREELLKYSHQFTLDPKTANTQLRLSDSNHMVTNNLSLMPYYTPQRVLAPTPRCCAARVYPKPVTGKWSGPEVTAFP</sequence>
<evidence type="ECO:0000313" key="1">
    <source>
        <dbReference type="EMBL" id="KAF7706726.1"/>
    </source>
</evidence>
<dbReference type="InterPro" id="IPR043136">
    <property type="entry name" value="B30.2/SPRY_sf"/>
</dbReference>
<proteinExistence type="predicted"/>